<evidence type="ECO:0000313" key="13">
    <source>
        <dbReference type="EMBL" id="WRO07692.1"/>
    </source>
</evidence>
<feature type="binding site" evidence="5">
    <location>
        <position position="186"/>
    </location>
    <ligand>
        <name>GTP</name>
        <dbReference type="ChEBI" id="CHEBI:37565"/>
    </ligand>
</feature>
<dbReference type="GO" id="GO:0000917">
    <property type="term" value="P:division septum assembly"/>
    <property type="evidence" value="ECO:0007669"/>
    <property type="project" value="UniProtKB-KW"/>
</dbReference>
<dbReference type="InterPro" id="IPR024757">
    <property type="entry name" value="FtsZ_C"/>
</dbReference>
<dbReference type="PROSITE" id="PS01135">
    <property type="entry name" value="FTSZ_2"/>
    <property type="match status" value="1"/>
</dbReference>
<dbReference type="Gene3D" id="3.30.1330.20">
    <property type="entry name" value="Tubulin/FtsZ, C-terminal domain"/>
    <property type="match status" value="1"/>
</dbReference>
<feature type="binding site" evidence="5">
    <location>
        <begin position="107"/>
        <end position="109"/>
    </location>
    <ligand>
        <name>GTP</name>
        <dbReference type="ChEBI" id="CHEBI:37565"/>
    </ligand>
</feature>
<feature type="region of interest" description="Disordered" evidence="8">
    <location>
        <begin position="353"/>
        <end position="376"/>
    </location>
</feature>
<dbReference type="PANTHER" id="PTHR30314:SF3">
    <property type="entry name" value="MITOCHONDRIAL DIVISION PROTEIN FSZA"/>
    <property type="match status" value="1"/>
</dbReference>
<dbReference type="GO" id="GO:0005737">
    <property type="term" value="C:cytoplasm"/>
    <property type="evidence" value="ECO:0007669"/>
    <property type="project" value="UniProtKB-SubCell"/>
</dbReference>
<dbReference type="EMBL" id="CP141531">
    <property type="protein sequence ID" value="WRO07692.1"/>
    <property type="molecule type" value="Genomic_DNA"/>
</dbReference>
<feature type="binding site" evidence="5">
    <location>
        <begin position="20"/>
        <end position="24"/>
    </location>
    <ligand>
        <name>GTP</name>
        <dbReference type="ChEBI" id="CHEBI:37565"/>
    </ligand>
</feature>
<dbReference type="GO" id="GO:0005525">
    <property type="term" value="F:GTP binding"/>
    <property type="evidence" value="ECO:0007669"/>
    <property type="project" value="UniProtKB-UniRule"/>
</dbReference>
<dbReference type="GO" id="GO:0043093">
    <property type="term" value="P:FtsZ-dependent cytokinesis"/>
    <property type="evidence" value="ECO:0007669"/>
    <property type="project" value="UniProtKB-UniRule"/>
</dbReference>
<feature type="domain" description="Tubulin/FtsZ GTPase" evidence="9">
    <location>
        <begin position="12"/>
        <end position="204"/>
    </location>
</feature>
<dbReference type="SUPFAM" id="SSF55307">
    <property type="entry name" value="Tubulin C-terminal domain-like"/>
    <property type="match status" value="1"/>
</dbReference>
<dbReference type="HAMAP" id="MF_00909">
    <property type="entry name" value="FtsZ"/>
    <property type="match status" value="1"/>
</dbReference>
<dbReference type="Proteomes" id="UP000053577">
    <property type="component" value="Unassembled WGS sequence"/>
</dbReference>
<evidence type="ECO:0000256" key="2">
    <source>
        <dbReference type="ARBA" id="ARBA00022741"/>
    </source>
</evidence>
<dbReference type="Proteomes" id="UP001327986">
    <property type="component" value="Chromosome"/>
</dbReference>
<reference evidence="11 15" key="2">
    <citation type="journal article" date="2017" name="Sci. Rep.">
        <title>Isolation and genomic characterization of a Dehalococcoides strain suggests genomic rearrangement during culture.</title>
        <authorList>
            <person name="Yohda M."/>
            <person name="Ikegami K."/>
            <person name="Aita Y."/>
            <person name="Kitajima M."/>
            <person name="Takechi A."/>
            <person name="Iwamoto M."/>
            <person name="Fukuda T."/>
            <person name="Tamura N."/>
            <person name="Shibasaki J."/>
            <person name="Koike S."/>
            <person name="Komatsu D."/>
            <person name="Miyagi S."/>
            <person name="Nishimura M."/>
            <person name="Uchino Y."/>
            <person name="Shiroma A."/>
            <person name="Shimoji M."/>
            <person name="Tamotsu H."/>
            <person name="Ashimine N."/>
            <person name="Shinzato M."/>
            <person name="Ohki S."/>
            <person name="Nakano K."/>
            <person name="Teruya K."/>
            <person name="Satou K."/>
            <person name="Hirano T."/>
            <person name="Yagi O."/>
        </authorList>
    </citation>
    <scope>NUCLEOTIDE SEQUENCE [LARGE SCALE GENOMIC DNA]</scope>
    <source>
        <strain evidence="11 15">UCH-ATV1</strain>
    </source>
</reference>
<keyword evidence="2 5" id="KW-0547">Nucleotide-binding</keyword>
<dbReference type="InterPro" id="IPR018316">
    <property type="entry name" value="Tubulin/FtsZ_2-layer-sand-dom"/>
</dbReference>
<evidence type="ECO:0000256" key="7">
    <source>
        <dbReference type="RuleBase" id="RU000631"/>
    </source>
</evidence>
<gene>
    <name evidence="5 13" type="primary">ftsZ</name>
    <name evidence="12" type="ORF">DA01_00905</name>
    <name evidence="11" type="ORF">DEHALATV1_0516</name>
    <name evidence="13" type="ORF">VLL09_02075</name>
</gene>
<dbReference type="eggNOG" id="COG0206">
    <property type="taxonomic scope" value="Bacteria"/>
</dbReference>
<dbReference type="InterPro" id="IPR036525">
    <property type="entry name" value="Tubulin/FtsZ_GTPase_sf"/>
</dbReference>
<dbReference type="PANTHER" id="PTHR30314">
    <property type="entry name" value="CELL DIVISION PROTEIN FTSZ-RELATED"/>
    <property type="match status" value="1"/>
</dbReference>
<evidence type="ECO:0000313" key="12">
    <source>
        <dbReference type="EMBL" id="KSV18564.1"/>
    </source>
</evidence>
<dbReference type="InterPro" id="IPR003008">
    <property type="entry name" value="Tubulin_FtsZ_GTPase"/>
</dbReference>
<dbReference type="SUPFAM" id="SSF52490">
    <property type="entry name" value="Tubulin nucleotide-binding domain-like"/>
    <property type="match status" value="1"/>
</dbReference>
<dbReference type="EMBL" id="JGYD01000010">
    <property type="protein sequence ID" value="KSV18564.1"/>
    <property type="molecule type" value="Genomic_DNA"/>
</dbReference>
<sequence>MSKKVYVPSGAKIKVIGCGGAGSNAVTRMVRDNIQGVEFIAVNTDAQHLAITEAATRIQIGERCTRGLGAGGNHTMGKAAAEESMSELKENVIGADMVFVTAGMGGGTGTGSAPVVAKIAKESGALTIAVCTKPFCFEGAHRMQTAEEGINNIVDSVDTLIIIPNDRLLDMVDQKTGVDGAFKLADEVLCNGVKAIAEVITVPGIINLDFADVKAVMKDAGPAWMSIGKGAGQNRASDAARAALASPLLDIAVDGAKGVIYNVCGGEDLSLMEVNSAADVIRQAVDPEANIIFGVSTDPRMGKEVQITLIATGFATKESMLSNNHEKEMTRMMKGLRSKTQEELEVPSFMRYRSAQPSIRKPAPPAHQAPPRFLSR</sequence>
<evidence type="ECO:0000313" key="15">
    <source>
        <dbReference type="Proteomes" id="UP000218257"/>
    </source>
</evidence>
<evidence type="ECO:0000259" key="9">
    <source>
        <dbReference type="SMART" id="SM00864"/>
    </source>
</evidence>
<dbReference type="Pfam" id="PF00091">
    <property type="entry name" value="Tubulin"/>
    <property type="match status" value="1"/>
</dbReference>
<dbReference type="OrthoDB" id="9813375at2"/>
<feature type="binding site" evidence="5">
    <location>
        <position position="138"/>
    </location>
    <ligand>
        <name>GTP</name>
        <dbReference type="ChEBI" id="CHEBI:37565"/>
    </ligand>
</feature>
<reference evidence="12 14" key="1">
    <citation type="journal article" date="2015" name="Sci. Rep.">
        <title>A comparative genomics and reductive dehalogenase gene transcription study of two chloroethene-respiring bacteria, Dehalococcoides mccartyi strains MB and 11a.</title>
        <authorList>
            <person name="Low A."/>
            <person name="Shen Z."/>
            <person name="Cheng D."/>
            <person name="Rogers M.J."/>
            <person name="Lee P.K."/>
            <person name="He J."/>
        </authorList>
    </citation>
    <scope>NUCLEOTIDE SEQUENCE [LARGE SCALE GENOMIC DNA]</scope>
    <source>
        <strain evidence="12 14">MB</strain>
    </source>
</reference>
<dbReference type="Pfam" id="PF12327">
    <property type="entry name" value="FtsZ_C"/>
    <property type="match status" value="1"/>
</dbReference>
<dbReference type="PATRIC" id="fig|61435.5.peg.187"/>
<comment type="subcellular location">
    <subcellularLocation>
        <location evidence="5">Cytoplasm</location>
    </subcellularLocation>
    <text evidence="5">Assembles at midcell at the inner surface of the cytoplasmic membrane.</text>
</comment>
<protein>
    <recommendedName>
        <fullName evidence="5 6">Cell division protein FtsZ</fullName>
    </recommendedName>
</protein>
<evidence type="ECO:0000256" key="3">
    <source>
        <dbReference type="ARBA" id="ARBA00023134"/>
    </source>
</evidence>
<dbReference type="InterPro" id="IPR037103">
    <property type="entry name" value="Tubulin/FtsZ-like_C"/>
</dbReference>
<dbReference type="InterPro" id="IPR008280">
    <property type="entry name" value="Tub_FtsZ_C"/>
</dbReference>
<evidence type="ECO:0000259" key="10">
    <source>
        <dbReference type="SMART" id="SM00865"/>
    </source>
</evidence>
<evidence type="ECO:0000256" key="5">
    <source>
        <dbReference type="HAMAP-Rule" id="MF_00909"/>
    </source>
</evidence>
<dbReference type="EMBL" id="AP017649">
    <property type="protein sequence ID" value="BAZ97144.1"/>
    <property type="molecule type" value="Genomic_DNA"/>
</dbReference>
<reference evidence="13" key="3">
    <citation type="submission" date="2023-12" db="EMBL/GenBank/DDBJ databases">
        <title>Isolation of organohalide respiring bacteria Dehalococcoides mccartyi strain GPTCE1 in groundwater collected near a chemical plant in Suzhou, China.</title>
        <authorList>
            <person name="Liu G."/>
        </authorList>
    </citation>
    <scope>NUCLEOTIDE SEQUENCE</scope>
    <source>
        <strain evidence="13">GPTCE1</strain>
    </source>
</reference>
<keyword evidence="5 7" id="KW-0132">Cell division</keyword>
<keyword evidence="4 5" id="KW-0717">Septation</keyword>
<dbReference type="Gene3D" id="3.40.50.1440">
    <property type="entry name" value="Tubulin/FtsZ, GTPase domain"/>
    <property type="match status" value="1"/>
</dbReference>
<evidence type="ECO:0000256" key="6">
    <source>
        <dbReference type="NCBIfam" id="TIGR00065"/>
    </source>
</evidence>
<evidence type="ECO:0000256" key="1">
    <source>
        <dbReference type="ARBA" id="ARBA00009690"/>
    </source>
</evidence>
<keyword evidence="3 5" id="KW-0342">GTP-binding</keyword>
<dbReference type="GO" id="GO:0003924">
    <property type="term" value="F:GTPase activity"/>
    <property type="evidence" value="ECO:0007669"/>
    <property type="project" value="UniProtKB-UniRule"/>
</dbReference>
<feature type="binding site" evidence="5">
    <location>
        <position position="142"/>
    </location>
    <ligand>
        <name>GTP</name>
        <dbReference type="ChEBI" id="CHEBI:37565"/>
    </ligand>
</feature>
<dbReference type="InterPro" id="IPR045061">
    <property type="entry name" value="FtsZ/CetZ"/>
</dbReference>
<dbReference type="InterPro" id="IPR000158">
    <property type="entry name" value="Cell_div_FtsZ"/>
</dbReference>
<dbReference type="RefSeq" id="WP_010936411.1">
    <property type="nucleotide sequence ID" value="NZ_AP017649.1"/>
</dbReference>
<comment type="function">
    <text evidence="5 7">Essential cell division protein that forms a contractile ring structure (Z ring) at the future cell division site. The regulation of the ring assembly controls the timing and the location of cell division. One of the functions of the FtsZ ring is to recruit other cell division proteins to the septum to produce a new cell wall between the dividing cells. Binds GTP and shows GTPase activity.</text>
</comment>
<dbReference type="InterPro" id="IPR020805">
    <property type="entry name" value="Cell_div_FtsZ_CS"/>
</dbReference>
<accession>A0A0V8M4G7</accession>
<evidence type="ECO:0000313" key="14">
    <source>
        <dbReference type="Proteomes" id="UP000053577"/>
    </source>
</evidence>
<dbReference type="FunFam" id="3.40.50.1440:FF:000001">
    <property type="entry name" value="Cell division protein FtsZ"/>
    <property type="match status" value="1"/>
</dbReference>
<keyword evidence="5 7" id="KW-0131">Cell cycle</keyword>
<dbReference type="AlphaFoldDB" id="A0A0V8M4G7"/>
<feature type="domain" description="Tubulin/FtsZ 2-layer sandwich" evidence="10">
    <location>
        <begin position="206"/>
        <end position="323"/>
    </location>
</feature>
<evidence type="ECO:0000313" key="11">
    <source>
        <dbReference type="EMBL" id="BAZ97144.1"/>
    </source>
</evidence>
<evidence type="ECO:0000256" key="4">
    <source>
        <dbReference type="ARBA" id="ARBA00023210"/>
    </source>
</evidence>
<dbReference type="SMART" id="SM00864">
    <property type="entry name" value="Tubulin"/>
    <property type="match status" value="1"/>
</dbReference>
<dbReference type="Proteomes" id="UP000218257">
    <property type="component" value="Chromosome"/>
</dbReference>
<keyword evidence="5" id="KW-0963">Cytoplasm</keyword>
<evidence type="ECO:0000256" key="8">
    <source>
        <dbReference type="SAM" id="MobiDB-lite"/>
    </source>
</evidence>
<dbReference type="GO" id="GO:0032153">
    <property type="term" value="C:cell division site"/>
    <property type="evidence" value="ECO:0007669"/>
    <property type="project" value="UniProtKB-UniRule"/>
</dbReference>
<proteinExistence type="inferred from homology"/>
<dbReference type="PRINTS" id="PR00423">
    <property type="entry name" value="CELLDVISFTSZ"/>
</dbReference>
<comment type="subunit">
    <text evidence="5">Homodimer. Polymerizes to form a dynamic ring structure in a strictly GTP-dependent manner. Interacts directly with several other division proteins.</text>
</comment>
<dbReference type="NCBIfam" id="TIGR00065">
    <property type="entry name" value="ftsZ"/>
    <property type="match status" value="1"/>
</dbReference>
<dbReference type="CDD" id="cd02201">
    <property type="entry name" value="FtsZ_type1"/>
    <property type="match status" value="1"/>
</dbReference>
<name>A0A0V8M4G7_9CHLR</name>
<dbReference type="GO" id="GO:0051258">
    <property type="term" value="P:protein polymerization"/>
    <property type="evidence" value="ECO:0007669"/>
    <property type="project" value="UniProtKB-UniRule"/>
</dbReference>
<comment type="similarity">
    <text evidence="1 5 7">Belongs to the FtsZ family.</text>
</comment>
<dbReference type="SMART" id="SM00865">
    <property type="entry name" value="Tubulin_C"/>
    <property type="match status" value="1"/>
</dbReference>
<dbReference type="GeneID" id="3229998"/>
<organism evidence="12 14">
    <name type="scientific">Dehalococcoides mccartyi</name>
    <dbReference type="NCBI Taxonomy" id="61435"/>
    <lineage>
        <taxon>Bacteria</taxon>
        <taxon>Bacillati</taxon>
        <taxon>Chloroflexota</taxon>
        <taxon>Dehalococcoidia</taxon>
        <taxon>Dehalococcoidales</taxon>
        <taxon>Dehalococcoidaceae</taxon>
        <taxon>Dehalococcoides</taxon>
    </lineage>
</organism>